<keyword evidence="1" id="KW-0175">Coiled coil</keyword>
<accession>A0A8T2NR96</accession>
<feature type="region of interest" description="Disordered" evidence="2">
    <location>
        <begin position="527"/>
        <end position="565"/>
    </location>
</feature>
<dbReference type="OrthoDB" id="3938623at2759"/>
<feature type="region of interest" description="Disordered" evidence="2">
    <location>
        <begin position="330"/>
        <end position="489"/>
    </location>
</feature>
<feature type="compositionally biased region" description="Polar residues" evidence="2">
    <location>
        <begin position="353"/>
        <end position="365"/>
    </location>
</feature>
<feature type="compositionally biased region" description="Basic and acidic residues" evidence="2">
    <location>
        <begin position="433"/>
        <end position="470"/>
    </location>
</feature>
<feature type="compositionally biased region" description="Basic and acidic residues" evidence="2">
    <location>
        <begin position="330"/>
        <end position="352"/>
    </location>
</feature>
<evidence type="ECO:0000256" key="1">
    <source>
        <dbReference type="SAM" id="Coils"/>
    </source>
</evidence>
<organism evidence="3 4">
    <name type="scientific">Albula glossodonta</name>
    <name type="common">roundjaw bonefish</name>
    <dbReference type="NCBI Taxonomy" id="121402"/>
    <lineage>
        <taxon>Eukaryota</taxon>
        <taxon>Metazoa</taxon>
        <taxon>Chordata</taxon>
        <taxon>Craniata</taxon>
        <taxon>Vertebrata</taxon>
        <taxon>Euteleostomi</taxon>
        <taxon>Actinopterygii</taxon>
        <taxon>Neopterygii</taxon>
        <taxon>Teleostei</taxon>
        <taxon>Albuliformes</taxon>
        <taxon>Albulidae</taxon>
        <taxon>Albula</taxon>
    </lineage>
</organism>
<dbReference type="AlphaFoldDB" id="A0A8T2NR96"/>
<feature type="coiled-coil region" evidence="1">
    <location>
        <begin position="498"/>
        <end position="525"/>
    </location>
</feature>
<proteinExistence type="predicted"/>
<comment type="caution">
    <text evidence="3">The sequence shown here is derived from an EMBL/GenBank/DDBJ whole genome shotgun (WGS) entry which is preliminary data.</text>
</comment>
<dbReference type="EMBL" id="JAFBMS010000046">
    <property type="protein sequence ID" value="KAG9340078.1"/>
    <property type="molecule type" value="Genomic_DNA"/>
</dbReference>
<feature type="compositionally biased region" description="Basic and acidic residues" evidence="2">
    <location>
        <begin position="377"/>
        <end position="425"/>
    </location>
</feature>
<evidence type="ECO:0000313" key="4">
    <source>
        <dbReference type="Proteomes" id="UP000824540"/>
    </source>
</evidence>
<reference evidence="3" key="1">
    <citation type="thesis" date="2021" institute="BYU ScholarsArchive" country="Provo, UT, USA">
        <title>Applications of and Algorithms for Genome Assembly and Genomic Analyses with an Emphasis on Marine Teleosts.</title>
        <authorList>
            <person name="Pickett B.D."/>
        </authorList>
    </citation>
    <scope>NUCLEOTIDE SEQUENCE</scope>
    <source>
        <strain evidence="3">HI-2016</strain>
    </source>
</reference>
<protein>
    <submittedName>
        <fullName evidence="3">Uncharacterized protein</fullName>
    </submittedName>
</protein>
<evidence type="ECO:0000313" key="3">
    <source>
        <dbReference type="EMBL" id="KAG9340078.1"/>
    </source>
</evidence>
<gene>
    <name evidence="3" type="ORF">JZ751_021998</name>
</gene>
<keyword evidence="4" id="KW-1185">Reference proteome</keyword>
<dbReference type="Proteomes" id="UP000824540">
    <property type="component" value="Unassembled WGS sequence"/>
</dbReference>
<name>A0A8T2NR96_9TELE</name>
<evidence type="ECO:0000256" key="2">
    <source>
        <dbReference type="SAM" id="MobiDB-lite"/>
    </source>
</evidence>
<feature type="compositionally biased region" description="Polar residues" evidence="2">
    <location>
        <begin position="474"/>
        <end position="489"/>
    </location>
</feature>
<sequence length="722" mass="80066">MGLKLLCDVSSTAERGLAKDDVDERPLKRVSGICTQNEKLWESEPDQKAKPHPALVLGPQLYPDIKEEPSSLLHPSCLLYMYDKAGAPNLPQAPPLGKEGAGLSMEVMGALYRHHHSGGRRRVPSQEREDTDAISPPASVAGAHLISETEAKGGQGFGGSQRTCFGQKLFCNSGQAWTEITRASAAGVWKHLWPECAHASVGLHQCLCRNTPSPLANRLHGTCGSAAGEVKPSPWPAAMETAVGEDVRAKALSEEDKDRMVLEVLQMYCRQQEVLHSTLQKQRQLEMASTCELDALRSVAVQPGPQKEPDEVIGEHAPEKEECTEHAQKKECTEQAQKKECTEHSQNKKECMESTQTKKINTGHAQNKGGESMEQAQNKEKSTEHAQNKEVNMEHTQNKEVNTEHAQNKEEECMEHAEKGEKYTEHAQNTALEHTEHAQNAGEEHTEPVQKKAEESTERAQCVDKGDRDPTLGSVRQSSCTCDLGTDQSQEGLYTSQLLELRRRLDQAEQDREQLQEELCREKEARAADLPAHQLRGPHCPRNRAPQPPHRAPRQPLPDLTPLAPPSHRRAWQLLHGLLDSYSKLLSPRPKNPHPLSRVTAQAAGYEVRGLEPEACPGDESLFRQAQAFTAGVKQSPPPLSTRTAVSHHRGPKPPFSTKARLVVGHTGTPGHKMEPLDTRWSPCLSQFLSRHLWFHASIGNCISREIFHPSPHIKETNSQRS</sequence>
<feature type="region of interest" description="Disordered" evidence="2">
    <location>
        <begin position="631"/>
        <end position="660"/>
    </location>
</feature>